<dbReference type="Gene3D" id="3.40.710.10">
    <property type="entry name" value="DD-peptidase/beta-lactamase superfamily"/>
    <property type="match status" value="1"/>
</dbReference>
<organism evidence="11 12">
    <name type="scientific">Virgibacillus pantothenticus</name>
    <dbReference type="NCBI Taxonomy" id="1473"/>
    <lineage>
        <taxon>Bacteria</taxon>
        <taxon>Bacillati</taxon>
        <taxon>Bacillota</taxon>
        <taxon>Bacilli</taxon>
        <taxon>Bacillales</taxon>
        <taxon>Bacillaceae</taxon>
        <taxon>Virgibacillus</taxon>
    </lineage>
</organism>
<dbReference type="PANTHER" id="PTHR21581:SF33">
    <property type="entry name" value="D-ALANYL-D-ALANINE CARBOXYPEPTIDASE DACB"/>
    <property type="match status" value="1"/>
</dbReference>
<sequence>MRSVLVAIFTTILLMIFFPIKGQATPQVSANNAVLMEQTTGRVLFEKQAYSKANIASITKIMTAIIAIESGKMAEKAKASRKAIYTEGSSIYLEEGEEMKVEDLVYGLMLRSGNDAAVAISEHVGGSEAGFVYLMNEKARWLGMNDTHFANPHGLDEAGHYSTAYDMAVLMRYAMDNPTFRDITGATSYLAENRTYSWQNKNKLLTKYYNHCTGGKTGYTKKTGRTLVSTAAKDNLELIAVTLDAPDDWRDHIAMFEWGFEQYELETLTKQKTISYRLDESNEVYSGYLEKEVKYPLSQQEKDDVSSQLLIKKDSTKEKRIGKNVFYLNGKPIAETNVLKEQIKSDDNTPFMEKVYQLFQHISGVDVLW</sequence>
<evidence type="ECO:0000313" key="12">
    <source>
        <dbReference type="Proteomes" id="UP000036780"/>
    </source>
</evidence>
<dbReference type="EMBL" id="LGTO01000007">
    <property type="protein sequence ID" value="KNE20408.1"/>
    <property type="molecule type" value="Genomic_DNA"/>
</dbReference>
<dbReference type="GO" id="GO:0071555">
    <property type="term" value="P:cell wall organization"/>
    <property type="evidence" value="ECO:0007669"/>
    <property type="project" value="UniProtKB-KW"/>
</dbReference>
<evidence type="ECO:0000256" key="3">
    <source>
        <dbReference type="ARBA" id="ARBA00022801"/>
    </source>
</evidence>
<dbReference type="InterPro" id="IPR018044">
    <property type="entry name" value="Peptidase_S11"/>
</dbReference>
<dbReference type="GO" id="GO:0006508">
    <property type="term" value="P:proteolysis"/>
    <property type="evidence" value="ECO:0007669"/>
    <property type="project" value="InterPro"/>
</dbReference>
<accession>A0A0L0QQB1</accession>
<keyword evidence="6" id="KW-0961">Cell wall biogenesis/degradation</keyword>
<comment type="similarity">
    <text evidence="1 9">Belongs to the peptidase S11 family.</text>
</comment>
<dbReference type="PANTHER" id="PTHR21581">
    <property type="entry name" value="D-ALANYL-D-ALANINE CARBOXYPEPTIDASE"/>
    <property type="match status" value="1"/>
</dbReference>
<dbReference type="RefSeq" id="WP_050352983.1">
    <property type="nucleotide sequence ID" value="NZ_BOSN01000001.1"/>
</dbReference>
<proteinExistence type="inferred from homology"/>
<name>A0A0L0QQB1_VIRPA</name>
<evidence type="ECO:0000256" key="8">
    <source>
        <dbReference type="PIRSR" id="PIRSR618044-2"/>
    </source>
</evidence>
<dbReference type="PATRIC" id="fig|1473.5.peg.2483"/>
<evidence type="ECO:0000256" key="1">
    <source>
        <dbReference type="ARBA" id="ARBA00007164"/>
    </source>
</evidence>
<keyword evidence="3" id="KW-0378">Hydrolase</keyword>
<dbReference type="Proteomes" id="UP000036780">
    <property type="component" value="Unassembled WGS sequence"/>
</dbReference>
<dbReference type="GO" id="GO:0008360">
    <property type="term" value="P:regulation of cell shape"/>
    <property type="evidence" value="ECO:0007669"/>
    <property type="project" value="UniProtKB-KW"/>
</dbReference>
<evidence type="ECO:0000256" key="5">
    <source>
        <dbReference type="ARBA" id="ARBA00022984"/>
    </source>
</evidence>
<dbReference type="SUPFAM" id="SSF56601">
    <property type="entry name" value="beta-lactamase/transpeptidase-like"/>
    <property type="match status" value="1"/>
</dbReference>
<dbReference type="GeneID" id="66870429"/>
<evidence type="ECO:0000313" key="11">
    <source>
        <dbReference type="EMBL" id="KNE20408.1"/>
    </source>
</evidence>
<dbReference type="Pfam" id="PF00768">
    <property type="entry name" value="Peptidase_S11"/>
    <property type="match status" value="1"/>
</dbReference>
<keyword evidence="2" id="KW-0732">Signal</keyword>
<gene>
    <name evidence="11" type="ORF">AFK71_18725</name>
</gene>
<feature type="active site" description="Acyl-ester intermediate" evidence="7">
    <location>
        <position position="57"/>
    </location>
</feature>
<evidence type="ECO:0000256" key="2">
    <source>
        <dbReference type="ARBA" id="ARBA00022729"/>
    </source>
</evidence>
<dbReference type="PRINTS" id="PR00725">
    <property type="entry name" value="DADACBPTASE1"/>
</dbReference>
<feature type="active site" description="Proton acceptor" evidence="7">
    <location>
        <position position="60"/>
    </location>
</feature>
<feature type="binding site" evidence="8">
    <location>
        <position position="216"/>
    </location>
    <ligand>
        <name>substrate</name>
    </ligand>
</feature>
<protein>
    <submittedName>
        <fullName evidence="11">D-alanyl-D-alanine carboxypeptidase</fullName>
    </submittedName>
</protein>
<feature type="active site" evidence="7">
    <location>
        <position position="112"/>
    </location>
</feature>
<evidence type="ECO:0000256" key="9">
    <source>
        <dbReference type="RuleBase" id="RU004016"/>
    </source>
</evidence>
<reference evidence="12" key="1">
    <citation type="submission" date="2015-07" db="EMBL/GenBank/DDBJ databases">
        <title>Fjat-10053 dsm26.</title>
        <authorList>
            <person name="Liu B."/>
            <person name="Wang J."/>
            <person name="Zhu Y."/>
            <person name="Liu G."/>
            <person name="Chen Q."/>
            <person name="Chen Z."/>
            <person name="Lan J."/>
            <person name="Che J."/>
            <person name="Ge C."/>
            <person name="Shi H."/>
            <person name="Pan Z."/>
            <person name="Liu X."/>
        </authorList>
    </citation>
    <scope>NUCLEOTIDE SEQUENCE [LARGE SCALE GENOMIC DNA]</scope>
    <source>
        <strain evidence="12">DSM 26</strain>
    </source>
</reference>
<dbReference type="InterPro" id="IPR012338">
    <property type="entry name" value="Beta-lactam/transpept-like"/>
</dbReference>
<keyword evidence="12" id="KW-1185">Reference proteome</keyword>
<dbReference type="InterPro" id="IPR001967">
    <property type="entry name" value="Peptidase_S11_N"/>
</dbReference>
<feature type="domain" description="Peptidase S11 D-alanyl-D-alanine carboxypeptidase A N-terminal" evidence="10">
    <location>
        <begin position="23"/>
        <end position="246"/>
    </location>
</feature>
<dbReference type="GO" id="GO:0009002">
    <property type="term" value="F:serine-type D-Ala-D-Ala carboxypeptidase activity"/>
    <property type="evidence" value="ECO:0007669"/>
    <property type="project" value="InterPro"/>
</dbReference>
<evidence type="ECO:0000259" key="10">
    <source>
        <dbReference type="Pfam" id="PF00768"/>
    </source>
</evidence>
<keyword evidence="11" id="KW-0121">Carboxypeptidase</keyword>
<dbReference type="GO" id="GO:0009252">
    <property type="term" value="P:peptidoglycan biosynthetic process"/>
    <property type="evidence" value="ECO:0007669"/>
    <property type="project" value="UniProtKB-KW"/>
</dbReference>
<evidence type="ECO:0000256" key="4">
    <source>
        <dbReference type="ARBA" id="ARBA00022960"/>
    </source>
</evidence>
<dbReference type="AlphaFoldDB" id="A0A0L0QQB1"/>
<keyword evidence="4" id="KW-0133">Cell shape</keyword>
<keyword evidence="11" id="KW-0645">Protease</keyword>
<comment type="caution">
    <text evidence="11">The sequence shown here is derived from an EMBL/GenBank/DDBJ whole genome shotgun (WGS) entry which is preliminary data.</text>
</comment>
<evidence type="ECO:0000256" key="7">
    <source>
        <dbReference type="PIRSR" id="PIRSR618044-1"/>
    </source>
</evidence>
<keyword evidence="5" id="KW-0573">Peptidoglycan synthesis</keyword>
<dbReference type="OrthoDB" id="9791132at2"/>
<evidence type="ECO:0000256" key="6">
    <source>
        <dbReference type="ARBA" id="ARBA00023316"/>
    </source>
</evidence>